<name>A0A6P8Y7Z9_THRPL</name>
<keyword evidence="6" id="KW-0378">Hydrolase</keyword>
<keyword evidence="6" id="KW-0540">Nuclease</keyword>
<dbReference type="InParanoid" id="A0A6P8Y7Z9"/>
<dbReference type="GO" id="GO:0008408">
    <property type="term" value="F:3'-5' exonuclease activity"/>
    <property type="evidence" value="ECO:0007669"/>
    <property type="project" value="InterPro"/>
</dbReference>
<proteinExistence type="predicted"/>
<evidence type="ECO:0000259" key="4">
    <source>
        <dbReference type="Pfam" id="PF01927"/>
    </source>
</evidence>
<feature type="domain" description="3'-5' exonuclease" evidence="3">
    <location>
        <begin position="435"/>
        <end position="626"/>
    </location>
</feature>
<feature type="chain" id="PRO_5028130708" evidence="2">
    <location>
        <begin position="25"/>
        <end position="948"/>
    </location>
</feature>
<gene>
    <name evidence="6" type="primary">LOC117640386</name>
</gene>
<dbReference type="InterPro" id="IPR052408">
    <property type="entry name" value="Exonuclease_MUT-7-like"/>
</dbReference>
<dbReference type="InterPro" id="IPR002562">
    <property type="entry name" value="3'-5'_exonuclease_dom"/>
</dbReference>
<dbReference type="PANTHER" id="PTHR47765">
    <property type="entry name" value="3'-5' EXONUCLEASE DOMAIN-CONTAINING PROTEIN"/>
    <property type="match status" value="1"/>
</dbReference>
<dbReference type="AlphaFoldDB" id="A0A6P8Y7Z9"/>
<evidence type="ECO:0000313" key="5">
    <source>
        <dbReference type="Proteomes" id="UP000515158"/>
    </source>
</evidence>
<keyword evidence="2" id="KW-0732">Signal</keyword>
<dbReference type="KEGG" id="tpal:117640386"/>
<dbReference type="CTD" id="35385"/>
<accession>A0A6P8Y7Z9</accession>
<dbReference type="Gene3D" id="3.30.420.10">
    <property type="entry name" value="Ribonuclease H-like superfamily/Ribonuclease H"/>
    <property type="match status" value="1"/>
</dbReference>
<feature type="region of interest" description="Disordered" evidence="1">
    <location>
        <begin position="652"/>
        <end position="684"/>
    </location>
</feature>
<evidence type="ECO:0000256" key="1">
    <source>
        <dbReference type="SAM" id="MobiDB-lite"/>
    </source>
</evidence>
<reference evidence="6" key="1">
    <citation type="submission" date="2025-08" db="UniProtKB">
        <authorList>
            <consortium name="RefSeq"/>
        </authorList>
    </citation>
    <scope>IDENTIFICATION</scope>
    <source>
        <tissue evidence="6">Total insect</tissue>
    </source>
</reference>
<dbReference type="InterPro" id="IPR002782">
    <property type="entry name" value="Mut7-C_RNAse_dom"/>
</dbReference>
<feature type="compositionally biased region" description="Low complexity" evidence="1">
    <location>
        <begin position="672"/>
        <end position="681"/>
    </location>
</feature>
<dbReference type="GO" id="GO:0003676">
    <property type="term" value="F:nucleic acid binding"/>
    <property type="evidence" value="ECO:0007669"/>
    <property type="project" value="InterPro"/>
</dbReference>
<dbReference type="InterPro" id="IPR036397">
    <property type="entry name" value="RNaseH_sf"/>
</dbReference>
<feature type="signal peptide" evidence="2">
    <location>
        <begin position="1"/>
        <end position="24"/>
    </location>
</feature>
<dbReference type="RefSeq" id="XP_034232755.1">
    <property type="nucleotide sequence ID" value="XM_034376864.1"/>
</dbReference>
<dbReference type="SUPFAM" id="SSF53098">
    <property type="entry name" value="Ribonuclease H-like"/>
    <property type="match status" value="1"/>
</dbReference>
<feature type="region of interest" description="Disordered" evidence="1">
    <location>
        <begin position="400"/>
        <end position="421"/>
    </location>
</feature>
<organism evidence="6">
    <name type="scientific">Thrips palmi</name>
    <name type="common">Melon thrips</name>
    <dbReference type="NCBI Taxonomy" id="161013"/>
    <lineage>
        <taxon>Eukaryota</taxon>
        <taxon>Metazoa</taxon>
        <taxon>Ecdysozoa</taxon>
        <taxon>Arthropoda</taxon>
        <taxon>Hexapoda</taxon>
        <taxon>Insecta</taxon>
        <taxon>Pterygota</taxon>
        <taxon>Neoptera</taxon>
        <taxon>Paraneoptera</taxon>
        <taxon>Thysanoptera</taxon>
        <taxon>Terebrantia</taxon>
        <taxon>Thripoidea</taxon>
        <taxon>Thripidae</taxon>
        <taxon>Thrips</taxon>
    </lineage>
</organism>
<dbReference type="Pfam" id="PF01927">
    <property type="entry name" value="Mut7-C"/>
    <property type="match status" value="2"/>
</dbReference>
<protein>
    <submittedName>
        <fullName evidence="6">Exonuclease mut-7 homolog</fullName>
    </submittedName>
</protein>
<feature type="compositionally biased region" description="Basic and acidic residues" evidence="1">
    <location>
        <begin position="847"/>
        <end position="861"/>
    </location>
</feature>
<feature type="domain" description="Mut7-C RNAse" evidence="4">
    <location>
        <begin position="888"/>
        <end position="921"/>
    </location>
</feature>
<feature type="region of interest" description="Disordered" evidence="1">
    <location>
        <begin position="844"/>
        <end position="869"/>
    </location>
</feature>
<dbReference type="OrthoDB" id="18193at2759"/>
<evidence type="ECO:0000259" key="3">
    <source>
        <dbReference type="Pfam" id="PF01612"/>
    </source>
</evidence>
<dbReference type="Proteomes" id="UP000515158">
    <property type="component" value="Unplaced"/>
</dbReference>
<dbReference type="PANTHER" id="PTHR47765:SF2">
    <property type="entry name" value="EXONUCLEASE MUT-7 HOMOLOG"/>
    <property type="match status" value="1"/>
</dbReference>
<evidence type="ECO:0000313" key="6">
    <source>
        <dbReference type="RefSeq" id="XP_034232755.1"/>
    </source>
</evidence>
<keyword evidence="6" id="KW-0269">Exonuclease</keyword>
<evidence type="ECO:0000256" key="2">
    <source>
        <dbReference type="SAM" id="SignalP"/>
    </source>
</evidence>
<sequence length="948" mass="107536">MNIFTFNRNLPFLSRLFLFNLSAAFPAVPNLGMSAPYNGSRSNGWQRGAGYAASHNRRGGPPLERMAPSYHFASVSPELIRRLKNAWALLKKSDNVKQILFSVLETSDNPYAVALQIISECEDLFHGKANTLAAYIIEEFCGWAKSREQQIQHNLTPELKYDAFCFITMQRNSSLTKLILATFRMEDDKALFVEKIQHFIYAKKYKEACQCAVALNMIDQYPIEHIILPLVLQDKISIAEEALATNLHLQVQLVTRLDMLVGDRCLRNTVEHLVHQLEVPDVKLDRFTNYKPLGKLVAKLVKTFNLPSDCTPNLNQKRSAGALNFIFGKRFYDKTLSLDSWKEMAYDAVKDSKDLQIELVVMLNNYNEVEEAFYWAMEFNIPQHKWPYNVKEHLKQNPFARHEFPRPNSPEEQQQEDWNDSNQFHSLSLPDSAIVMVDSEESLRECLLFINNHECKIVGIDSEWKPAFGAQQNELSLIQLATWDRIFILDVIGMLCLPPEVWMEACSLFFENPSILKLGFSMGTDLAMIRSAIAPLANLKRTGSGYLDLSQLWRCLQNKGMTFPYPDKSNSGGESLSKLVSLCFGRCLDKSDQFSNWEQRPLRTGQRRYAALDAFCLLELYRDMKKLANEQGLPFLEICDEIIMEFRSPKKNYASSGRGRGRGRRPPGGKPNPGQGPSQGQEEGLDGLEIRGVSTLKFVADVMLCGLGRQLRRCGIDCLILEAAIRKKQSEEANTILENITKEERIVLSQGSNVDWFESHLCPESVYCVESSAASDQLQEVLDHFGIIVFDTDIFSRCQVCNSNDFDRVRQDTMVRVARLPPLGMEDPCSRGVTTATASTASYSADSKLKNENKEKGELPEPRPWNLTDNDECARTGQTHLGTKIDIEVIPEDVIRRIQVFYVCAHCGKVYWEGSHLSRTVDRYKAAGTVKLEVKAEQLGGVYDTDFV</sequence>
<keyword evidence="5" id="KW-1185">Reference proteome</keyword>
<dbReference type="InterPro" id="IPR012337">
    <property type="entry name" value="RNaseH-like_sf"/>
</dbReference>
<dbReference type="GeneID" id="117640386"/>
<feature type="domain" description="Mut7-C RNAse" evidence="4">
    <location>
        <begin position="697"/>
        <end position="805"/>
    </location>
</feature>
<dbReference type="Pfam" id="PF01612">
    <property type="entry name" value="DNA_pol_A_exo1"/>
    <property type="match status" value="1"/>
</dbReference>
<dbReference type="GO" id="GO:0006139">
    <property type="term" value="P:nucleobase-containing compound metabolic process"/>
    <property type="evidence" value="ECO:0007669"/>
    <property type="project" value="InterPro"/>
</dbReference>
<dbReference type="FunCoup" id="A0A6P8Y7Z9">
    <property type="interactions" value="591"/>
</dbReference>